<keyword evidence="2" id="KW-0378">Hydrolase</keyword>
<keyword evidence="3" id="KW-0904">Protein phosphatase</keyword>
<keyword evidence="1" id="KW-0479">Metal-binding</keyword>
<evidence type="ECO:0000256" key="2">
    <source>
        <dbReference type="ARBA" id="ARBA00022801"/>
    </source>
</evidence>
<dbReference type="Proteomes" id="UP000812440">
    <property type="component" value="Chromosome 1"/>
</dbReference>
<comment type="caution">
    <text evidence="5">The sequence shown here is derived from an EMBL/GenBank/DDBJ whole genome shotgun (WGS) entry which is preliminary data.</text>
</comment>
<dbReference type="InterPro" id="IPR000222">
    <property type="entry name" value="PP2C_BS"/>
</dbReference>
<organism evidence="5 6">
    <name type="scientific">Hymenochirus boettgeri</name>
    <name type="common">Congo dwarf clawed frog</name>
    <dbReference type="NCBI Taxonomy" id="247094"/>
    <lineage>
        <taxon>Eukaryota</taxon>
        <taxon>Metazoa</taxon>
        <taxon>Chordata</taxon>
        <taxon>Craniata</taxon>
        <taxon>Vertebrata</taxon>
        <taxon>Euteleostomi</taxon>
        <taxon>Amphibia</taxon>
        <taxon>Batrachia</taxon>
        <taxon>Anura</taxon>
        <taxon>Pipoidea</taxon>
        <taxon>Pipidae</taxon>
        <taxon>Pipinae</taxon>
        <taxon>Hymenochirus</taxon>
    </lineage>
</organism>
<proteinExistence type="predicted"/>
<dbReference type="SUPFAM" id="SSF81606">
    <property type="entry name" value="PP2C-like"/>
    <property type="match status" value="1"/>
</dbReference>
<sequence length="149" mass="16824">MSSSILITFARNGWFRVNRTALVSSDFLQDKSCNASTKQHFTGNCRSFSSRFDLDGSGHPVTWDTLGIWDNKIDQPIQLPPSIKYGKLIPKSNLSKVGYSTLLGKRKENEDRFHFGQLTKDVLYFAVFDGHGGASAAEFCNKFMEKYIK</sequence>
<dbReference type="GO" id="GO:0046872">
    <property type="term" value="F:metal ion binding"/>
    <property type="evidence" value="ECO:0007669"/>
    <property type="project" value="UniProtKB-KW"/>
</dbReference>
<accession>A0A8T2K9T5</accession>
<evidence type="ECO:0000259" key="4">
    <source>
        <dbReference type="PROSITE" id="PS51746"/>
    </source>
</evidence>
<evidence type="ECO:0000313" key="5">
    <source>
        <dbReference type="EMBL" id="KAG8454245.1"/>
    </source>
</evidence>
<protein>
    <recommendedName>
        <fullName evidence="4">PPM-type phosphatase domain-containing protein</fullName>
    </recommendedName>
</protein>
<dbReference type="Gene3D" id="3.60.40.10">
    <property type="entry name" value="PPM-type phosphatase domain"/>
    <property type="match status" value="1"/>
</dbReference>
<dbReference type="InterPro" id="IPR036457">
    <property type="entry name" value="PPM-type-like_dom_sf"/>
</dbReference>
<keyword evidence="6" id="KW-1185">Reference proteome</keyword>
<dbReference type="InterPro" id="IPR001932">
    <property type="entry name" value="PPM-type_phosphatase-like_dom"/>
</dbReference>
<dbReference type="PROSITE" id="PS51746">
    <property type="entry name" value="PPM_2"/>
    <property type="match status" value="1"/>
</dbReference>
<evidence type="ECO:0000256" key="3">
    <source>
        <dbReference type="ARBA" id="ARBA00022912"/>
    </source>
</evidence>
<dbReference type="AlphaFoldDB" id="A0A8T2K9T5"/>
<dbReference type="GO" id="GO:0004721">
    <property type="term" value="F:phosphoprotein phosphatase activity"/>
    <property type="evidence" value="ECO:0007669"/>
    <property type="project" value="UniProtKB-KW"/>
</dbReference>
<evidence type="ECO:0000313" key="6">
    <source>
        <dbReference type="Proteomes" id="UP000812440"/>
    </source>
</evidence>
<dbReference type="OrthoDB" id="416093at2759"/>
<feature type="domain" description="PPM-type phosphatase" evidence="4">
    <location>
        <begin position="96"/>
        <end position="149"/>
    </location>
</feature>
<dbReference type="PROSITE" id="PS01032">
    <property type="entry name" value="PPM_1"/>
    <property type="match status" value="1"/>
</dbReference>
<gene>
    <name evidence="5" type="ORF">GDO86_000765</name>
</gene>
<name>A0A8T2K9T5_9PIPI</name>
<reference evidence="5" key="1">
    <citation type="thesis" date="2020" institute="ProQuest LLC" country="789 East Eisenhower Parkway, Ann Arbor, MI, USA">
        <title>Comparative Genomics and Chromosome Evolution.</title>
        <authorList>
            <person name="Mudd A.B."/>
        </authorList>
    </citation>
    <scope>NUCLEOTIDE SEQUENCE</scope>
    <source>
        <strain evidence="5">Female2</strain>
        <tissue evidence="5">Blood</tissue>
    </source>
</reference>
<dbReference type="EMBL" id="JAACNH010000001">
    <property type="protein sequence ID" value="KAG8454245.1"/>
    <property type="molecule type" value="Genomic_DNA"/>
</dbReference>
<evidence type="ECO:0000256" key="1">
    <source>
        <dbReference type="ARBA" id="ARBA00022723"/>
    </source>
</evidence>